<dbReference type="PANTHER" id="PTHR36978:SF4">
    <property type="entry name" value="P-LOOP CONTAINING NUCLEOSIDE TRIPHOSPHATE HYDROLASE PROTEIN"/>
    <property type="match status" value="1"/>
</dbReference>
<dbReference type="InterPro" id="IPR027417">
    <property type="entry name" value="P-loop_NTPase"/>
</dbReference>
<organism evidence="2 3">
    <name type="scientific">Cordyceps militaris</name>
    <name type="common">Caterpillar fungus</name>
    <name type="synonym">Clavaria militaris</name>
    <dbReference type="NCBI Taxonomy" id="73501"/>
    <lineage>
        <taxon>Eukaryota</taxon>
        <taxon>Fungi</taxon>
        <taxon>Dikarya</taxon>
        <taxon>Ascomycota</taxon>
        <taxon>Pezizomycotina</taxon>
        <taxon>Sordariomycetes</taxon>
        <taxon>Hypocreomycetidae</taxon>
        <taxon>Hypocreales</taxon>
        <taxon>Cordycipitaceae</taxon>
        <taxon>Cordyceps</taxon>
    </lineage>
</organism>
<evidence type="ECO:0000313" key="2">
    <source>
        <dbReference type="EMBL" id="ATY66704.1"/>
    </source>
</evidence>
<protein>
    <submittedName>
        <fullName evidence="2">Efflux pump antibiotic resistance</fullName>
    </submittedName>
</protein>
<reference evidence="2 3" key="1">
    <citation type="journal article" date="2017" name="BMC Genomics">
        <title>Chromosome level assembly and secondary metabolite potential of the parasitic fungus Cordyceps militaris.</title>
        <authorList>
            <person name="Kramer G.J."/>
            <person name="Nodwell J.R."/>
        </authorList>
    </citation>
    <scope>NUCLEOTIDE SEQUENCE [LARGE SCALE GENOMIC DNA]</scope>
    <source>
        <strain evidence="2 3">ATCC 34164</strain>
    </source>
</reference>
<dbReference type="InterPro" id="IPR040632">
    <property type="entry name" value="Sulfotransfer_4"/>
</dbReference>
<dbReference type="EMBL" id="CP023327">
    <property type="protein sequence ID" value="ATY66704.1"/>
    <property type="molecule type" value="Genomic_DNA"/>
</dbReference>
<sequence length="288" mass="31921">MNNPPAAKPCFATGDGIICAGLPRSGTASLAAALHMLDLGPVHHTLTSPAIRANYGWGQAAWCNLPFLGVSGLQRATDRLPFYVNPADALLPWVRADWDRLIGQQRATTDLGSVFSEQLIAAYPEARVILVDRPVEAWARSFGAVIIDGVHAGLAGFVFCVVGPWVGVPQARIARDIAFGWLGTWSREDAWRRLPEMHAEHSAMVRRSVRPGQLLVYRYEDGWAPLCEFLGVKVPDKPFPRVNDQASILQYLSTMKWKILSLAAKKLVLWSFGLGVFGFIIRRWLHWV</sequence>
<evidence type="ECO:0000313" key="3">
    <source>
        <dbReference type="Proteomes" id="UP000323067"/>
    </source>
</evidence>
<accession>A0A2H4SUD2</accession>
<dbReference type="VEuPathDB" id="FungiDB:CCM_04053"/>
<dbReference type="SUPFAM" id="SSF52540">
    <property type="entry name" value="P-loop containing nucleoside triphosphate hydrolases"/>
    <property type="match status" value="1"/>
</dbReference>
<dbReference type="Pfam" id="PF17784">
    <property type="entry name" value="Sulfotransfer_4"/>
    <property type="match status" value="1"/>
</dbReference>
<proteinExistence type="predicted"/>
<name>A0A2H4SUD2_CORMI</name>
<dbReference type="Gene3D" id="3.40.50.300">
    <property type="entry name" value="P-loop containing nucleotide triphosphate hydrolases"/>
    <property type="match status" value="1"/>
</dbReference>
<keyword evidence="1" id="KW-1133">Transmembrane helix</keyword>
<feature type="transmembrane region" description="Helical" evidence="1">
    <location>
        <begin position="267"/>
        <end position="285"/>
    </location>
</feature>
<dbReference type="Proteomes" id="UP000323067">
    <property type="component" value="Chromosome ii"/>
</dbReference>
<gene>
    <name evidence="2" type="ORF">A9K55_000788</name>
</gene>
<dbReference type="VEuPathDB" id="FungiDB:A9K55_000788"/>
<dbReference type="OrthoDB" id="408152at2759"/>
<dbReference type="AlphaFoldDB" id="A0A2H4SUD2"/>
<dbReference type="PANTHER" id="PTHR36978">
    <property type="entry name" value="P-LOOP CONTAINING NUCLEOTIDE TRIPHOSPHATE HYDROLASE"/>
    <property type="match status" value="1"/>
</dbReference>
<keyword evidence="1" id="KW-0472">Membrane</keyword>
<evidence type="ECO:0000256" key="1">
    <source>
        <dbReference type="SAM" id="Phobius"/>
    </source>
</evidence>
<keyword evidence="1" id="KW-0812">Transmembrane</keyword>